<keyword evidence="1" id="KW-0812">Transmembrane</keyword>
<evidence type="ECO:0000313" key="2">
    <source>
        <dbReference type="EMBL" id="GAA0305490.1"/>
    </source>
</evidence>
<reference evidence="2 3" key="1">
    <citation type="journal article" date="2019" name="Int. J. Syst. Evol. Microbiol.">
        <title>The Global Catalogue of Microorganisms (GCM) 10K type strain sequencing project: providing services to taxonomists for standard genome sequencing and annotation.</title>
        <authorList>
            <consortium name="The Broad Institute Genomics Platform"/>
            <consortium name="The Broad Institute Genome Sequencing Center for Infectious Disease"/>
            <person name="Wu L."/>
            <person name="Ma J."/>
        </authorList>
    </citation>
    <scope>NUCLEOTIDE SEQUENCE [LARGE SCALE GENOMIC DNA]</scope>
    <source>
        <strain evidence="2 3">JCM 16330</strain>
    </source>
</reference>
<protein>
    <submittedName>
        <fullName evidence="2">Uncharacterized protein</fullName>
    </submittedName>
</protein>
<gene>
    <name evidence="2" type="ORF">GCM10009066_19190</name>
</gene>
<feature type="transmembrane region" description="Helical" evidence="1">
    <location>
        <begin position="58"/>
        <end position="74"/>
    </location>
</feature>
<keyword evidence="3" id="KW-1185">Reference proteome</keyword>
<sequence length="105" mass="11335">MACAAYDGRWLRAIMGEEMHVRDLVLCGYQSQIGGPFFAALVLLGMINLPIYIRTQSALLPTVVTLIVGGVLLVEVGSIAQALLVVMLLFGLGLGPVLLLRRVQR</sequence>
<evidence type="ECO:0000256" key="1">
    <source>
        <dbReference type="SAM" id="Phobius"/>
    </source>
</evidence>
<evidence type="ECO:0000313" key="3">
    <source>
        <dbReference type="Proteomes" id="UP001500837"/>
    </source>
</evidence>
<proteinExistence type="predicted"/>
<keyword evidence="1" id="KW-1133">Transmembrane helix</keyword>
<comment type="caution">
    <text evidence="2">The sequence shown here is derived from an EMBL/GenBank/DDBJ whole genome shotgun (WGS) entry which is preliminary data.</text>
</comment>
<feature type="transmembrane region" description="Helical" evidence="1">
    <location>
        <begin position="80"/>
        <end position="100"/>
    </location>
</feature>
<dbReference type="AlphaFoldDB" id="A0AAV3S8C5"/>
<dbReference type="EMBL" id="BAAABL010000058">
    <property type="protein sequence ID" value="GAA0305490.1"/>
    <property type="molecule type" value="Genomic_DNA"/>
</dbReference>
<name>A0AAV3S8C5_9EURY</name>
<dbReference type="Proteomes" id="UP001500837">
    <property type="component" value="Unassembled WGS sequence"/>
</dbReference>
<accession>A0AAV3S8C5</accession>
<dbReference type="RefSeq" id="WP_211313632.1">
    <property type="nucleotide sequence ID" value="NZ_BAAABL010000058.1"/>
</dbReference>
<organism evidence="2 3">
    <name type="scientific">Halarchaeum salinum</name>
    <dbReference type="NCBI Taxonomy" id="489912"/>
    <lineage>
        <taxon>Archaea</taxon>
        <taxon>Methanobacteriati</taxon>
        <taxon>Methanobacteriota</taxon>
        <taxon>Stenosarchaea group</taxon>
        <taxon>Halobacteria</taxon>
        <taxon>Halobacteriales</taxon>
        <taxon>Halobacteriaceae</taxon>
    </lineage>
</organism>
<feature type="transmembrane region" description="Helical" evidence="1">
    <location>
        <begin position="33"/>
        <end position="51"/>
    </location>
</feature>
<keyword evidence="1" id="KW-0472">Membrane</keyword>